<feature type="domain" description="Carbohydrate-binding module family 96" evidence="4">
    <location>
        <begin position="728"/>
        <end position="890"/>
    </location>
</feature>
<dbReference type="Pfam" id="PF24517">
    <property type="entry name" value="CBM96"/>
    <property type="match status" value="1"/>
</dbReference>
<dbReference type="GO" id="GO:0005576">
    <property type="term" value="C:extracellular region"/>
    <property type="evidence" value="ECO:0007669"/>
    <property type="project" value="UniProtKB-SubCell"/>
</dbReference>
<accession>A0A7W7VZ45</accession>
<sequence>MPTRPDLNVSFYDHLDPKATAGVYTITVEHRLTKDGVEVDANAKLPKASDSYEIRAAQFFLDPSSVHATYPPTGAVGRYTHVLPHLTLSRAILPWERQLLGRMAAKEPWLALLVFAEGELDDDPDAQGEFTTRPISELREPGSGINGPELSGTIDGSNPCRTIDLPVSVFHAVVARQEELFHLVHMRDVHTAPQRRDNGEILTKGEYAVLAANRFPRTPGNYAVHLVSLEGWLGRLDPGTLPANEKVRLCSLWSWHFTNDPEGSLDPAGLLRNLVAPGYKEPENLALRLAPTGEPSSSPETEYARTRLHRGYTAVAYRTLAGEDTYAWYRGPLTPLTAPELPVEAVAGPHTTADHALIYDREYGLFDVSYAAAWTLGRAIALADPDYSSEVVQARRELANRAATLLALSTDPARAAVDPAEPAGTAALRELAAPGFGRRLLQALEGPTVQGPLPAPAVRMARMETGALLAEPRAQQSLLTVAQDTTPTMPDWLERLALLNGVPFAHLVPDPRMLPPESLRAFRIDPAWIHALVAGAADVGAHTSLDHSLNPVLAERLSRVDTATPVAGLLMNSELVRAWPVFDILATTADGELVKELRRDHLAPDVLLVLWDAVPDQIAIREPGQGIHFGINSEERISLRHLTGNRVGYPTDTEFPDPGVPGSGTVFDYLRPGQGAALPDVLDLGGSGGLLRALSAACRPSGDLTPGQFALELVNAPLEQLLLPSTVRRDCVADTFAQYGSGASDFGTTNPLMVKNEGPTSTTTRIAYLRFDTTQLPPSEQIGKALLRVYVAALDAGDFDLTAYATDNDWGESTLAWANKPALSASPIASAHVGAVDAWAWLEFDITAHLRQHSGDELSVALSRDAQGGNKLARITSREAATNQPHLSITITQPTLNSGEDRC</sequence>
<keyword evidence="6" id="KW-1185">Reference proteome</keyword>
<proteinExistence type="predicted"/>
<dbReference type="Proteomes" id="UP000540506">
    <property type="component" value="Unassembled WGS sequence"/>
</dbReference>
<dbReference type="NCBIfam" id="NF033679">
    <property type="entry name" value="DNRLRE_dom"/>
    <property type="match status" value="1"/>
</dbReference>
<comment type="subcellular location">
    <subcellularLocation>
        <location evidence="1">Secreted</location>
    </subcellularLocation>
</comment>
<evidence type="ECO:0000313" key="5">
    <source>
        <dbReference type="EMBL" id="MBB4927374.1"/>
    </source>
</evidence>
<gene>
    <name evidence="5" type="ORF">FHR34_006367</name>
</gene>
<keyword evidence="2" id="KW-0964">Secreted</keyword>
<comment type="caution">
    <text evidence="5">The sequence shown here is derived from an EMBL/GenBank/DDBJ whole genome shotgun (WGS) entry which is preliminary data.</text>
</comment>
<evidence type="ECO:0000259" key="4">
    <source>
        <dbReference type="Pfam" id="PF24517"/>
    </source>
</evidence>
<organism evidence="5 6">
    <name type="scientific">Kitasatospora kifunensis</name>
    <name type="common">Streptomyces kifunensis</name>
    <dbReference type="NCBI Taxonomy" id="58351"/>
    <lineage>
        <taxon>Bacteria</taxon>
        <taxon>Bacillati</taxon>
        <taxon>Actinomycetota</taxon>
        <taxon>Actinomycetes</taxon>
        <taxon>Kitasatosporales</taxon>
        <taxon>Streptomycetaceae</taxon>
        <taxon>Kitasatospora</taxon>
    </lineage>
</organism>
<dbReference type="InterPro" id="IPR055372">
    <property type="entry name" value="CBM96"/>
</dbReference>
<protein>
    <recommendedName>
        <fullName evidence="4">Carbohydrate-binding module family 96 domain-containing protein</fullName>
    </recommendedName>
</protein>
<evidence type="ECO:0000256" key="3">
    <source>
        <dbReference type="ARBA" id="ARBA00022729"/>
    </source>
</evidence>
<evidence type="ECO:0000256" key="2">
    <source>
        <dbReference type="ARBA" id="ARBA00022525"/>
    </source>
</evidence>
<name>A0A7W7VZ45_KITKI</name>
<dbReference type="RefSeq" id="WP_184941588.1">
    <property type="nucleotide sequence ID" value="NZ_JACHJV010000001.1"/>
</dbReference>
<dbReference type="EMBL" id="JACHJV010000001">
    <property type="protein sequence ID" value="MBB4927374.1"/>
    <property type="molecule type" value="Genomic_DNA"/>
</dbReference>
<evidence type="ECO:0000313" key="6">
    <source>
        <dbReference type="Proteomes" id="UP000540506"/>
    </source>
</evidence>
<keyword evidence="3" id="KW-0732">Signal</keyword>
<dbReference type="AlphaFoldDB" id="A0A7W7VZ45"/>
<reference evidence="5 6" key="1">
    <citation type="submission" date="2020-08" db="EMBL/GenBank/DDBJ databases">
        <title>Sequencing the genomes of 1000 actinobacteria strains.</title>
        <authorList>
            <person name="Klenk H.-P."/>
        </authorList>
    </citation>
    <scope>NUCLEOTIDE SEQUENCE [LARGE SCALE GENOMIC DNA]</scope>
    <source>
        <strain evidence="5 6">DSM 41654</strain>
    </source>
</reference>
<evidence type="ECO:0000256" key="1">
    <source>
        <dbReference type="ARBA" id="ARBA00004613"/>
    </source>
</evidence>